<dbReference type="Proteomes" id="UP000219072">
    <property type="component" value="Unassembled WGS sequence"/>
</dbReference>
<name>A0A286E785_9ACTN</name>
<dbReference type="InterPro" id="IPR057170">
    <property type="entry name" value="DUF7848"/>
</dbReference>
<keyword evidence="1" id="KW-0472">Membrane</keyword>
<gene>
    <name evidence="3" type="ORF">SAMN06297387_12716</name>
</gene>
<feature type="transmembrane region" description="Helical" evidence="1">
    <location>
        <begin position="119"/>
        <end position="141"/>
    </location>
</feature>
<evidence type="ECO:0000256" key="1">
    <source>
        <dbReference type="SAM" id="Phobius"/>
    </source>
</evidence>
<dbReference type="AlphaFoldDB" id="A0A286E785"/>
<evidence type="ECO:0000313" key="3">
    <source>
        <dbReference type="EMBL" id="SOD66756.1"/>
    </source>
</evidence>
<sequence>MDALGPAGPWAASGPHHVRHPFLAGGLAVVNDIVRGADRVLIQERGPGVPGGIYGAECMSCEAVSPLFDDDSLPVAVWALQHSQDQPDHTLFLARTERHWRVVPRPDDPQPPSSPGPGFAGPAFVGLMCLLTALSGLLPALTA</sequence>
<feature type="domain" description="DUF7848" evidence="2">
    <location>
        <begin position="32"/>
        <end position="106"/>
    </location>
</feature>
<dbReference type="EMBL" id="OCNE01000027">
    <property type="protein sequence ID" value="SOD66756.1"/>
    <property type="molecule type" value="Genomic_DNA"/>
</dbReference>
<proteinExistence type="predicted"/>
<organism evidence="3 4">
    <name type="scientific">Streptomyces zhaozhouensis</name>
    <dbReference type="NCBI Taxonomy" id="1300267"/>
    <lineage>
        <taxon>Bacteria</taxon>
        <taxon>Bacillati</taxon>
        <taxon>Actinomycetota</taxon>
        <taxon>Actinomycetes</taxon>
        <taxon>Kitasatosporales</taxon>
        <taxon>Streptomycetaceae</taxon>
        <taxon>Streptomyces</taxon>
    </lineage>
</organism>
<protein>
    <recommendedName>
        <fullName evidence="2">DUF7848 domain-containing protein</fullName>
    </recommendedName>
</protein>
<keyword evidence="1" id="KW-1133">Transmembrane helix</keyword>
<keyword evidence="1" id="KW-0812">Transmembrane</keyword>
<dbReference type="Pfam" id="PF25232">
    <property type="entry name" value="DUF7848"/>
    <property type="match status" value="1"/>
</dbReference>
<keyword evidence="4" id="KW-1185">Reference proteome</keyword>
<evidence type="ECO:0000313" key="4">
    <source>
        <dbReference type="Proteomes" id="UP000219072"/>
    </source>
</evidence>
<evidence type="ECO:0000259" key="2">
    <source>
        <dbReference type="Pfam" id="PF25232"/>
    </source>
</evidence>
<accession>A0A286E785</accession>
<reference evidence="3 4" key="1">
    <citation type="submission" date="2017-09" db="EMBL/GenBank/DDBJ databases">
        <authorList>
            <person name="Ehlers B."/>
            <person name="Leendertz F.H."/>
        </authorList>
    </citation>
    <scope>NUCLEOTIDE SEQUENCE [LARGE SCALE GENOMIC DNA]</scope>
    <source>
        <strain evidence="3 4">CGMCC 4.7095</strain>
    </source>
</reference>